<feature type="non-terminal residue" evidence="2">
    <location>
        <position position="1"/>
    </location>
</feature>
<dbReference type="Proteomes" id="UP000479226">
    <property type="component" value="Unassembled WGS sequence"/>
</dbReference>
<evidence type="ECO:0000313" key="3">
    <source>
        <dbReference type="Proteomes" id="UP000479226"/>
    </source>
</evidence>
<organism evidence="2 3">
    <name type="scientific">Arthrobacter silviterrae</name>
    <dbReference type="NCBI Taxonomy" id="2026658"/>
    <lineage>
        <taxon>Bacteria</taxon>
        <taxon>Bacillati</taxon>
        <taxon>Actinomycetota</taxon>
        <taxon>Actinomycetes</taxon>
        <taxon>Micrococcales</taxon>
        <taxon>Micrococcaceae</taxon>
        <taxon>Arthrobacter</taxon>
    </lineage>
</organism>
<keyword evidence="3" id="KW-1185">Reference proteome</keyword>
<evidence type="ECO:0000313" key="2">
    <source>
        <dbReference type="EMBL" id="NGN85569.1"/>
    </source>
</evidence>
<name>A0ABX0DJM8_9MICC</name>
<sequence>FRDDKDKHGRHRQDLDPDRAAITLRGWTPNRTPDGRVGWTSPTGKYHPPEPRTTQPPAYPKWLKKQLTQNPRPARTGPAPRFDLRSSPLENLLTYKTQPQLHHTWKGAGHRRFRQCPAPLLMSFSIANCQPAISEGTYPAQAMMDADAFRDGGTIA</sequence>
<feature type="region of interest" description="Disordered" evidence="1">
    <location>
        <begin position="1"/>
        <end position="58"/>
    </location>
</feature>
<evidence type="ECO:0000256" key="1">
    <source>
        <dbReference type="SAM" id="MobiDB-lite"/>
    </source>
</evidence>
<accession>A0ABX0DJM8</accession>
<comment type="caution">
    <text evidence="2">The sequence shown here is derived from an EMBL/GenBank/DDBJ whole genome shotgun (WGS) entry which is preliminary data.</text>
</comment>
<gene>
    <name evidence="2" type="ORF">G6N77_19190</name>
</gene>
<feature type="compositionally biased region" description="Basic and acidic residues" evidence="1">
    <location>
        <begin position="1"/>
        <end position="19"/>
    </location>
</feature>
<dbReference type="EMBL" id="JAAKZI010000061">
    <property type="protein sequence ID" value="NGN85569.1"/>
    <property type="molecule type" value="Genomic_DNA"/>
</dbReference>
<reference evidence="2 3" key="1">
    <citation type="submission" date="2020-02" db="EMBL/GenBank/DDBJ databases">
        <title>Genome sequence of the type strain DSM 27180 of Arthrobacter silviterrae.</title>
        <authorList>
            <person name="Gao J."/>
            <person name="Sun J."/>
        </authorList>
    </citation>
    <scope>NUCLEOTIDE SEQUENCE [LARGE SCALE GENOMIC DNA]</scope>
    <source>
        <strain evidence="2 3">DSM 27180</strain>
    </source>
</reference>
<proteinExistence type="predicted"/>
<protein>
    <submittedName>
        <fullName evidence="2">Uncharacterized protein</fullName>
    </submittedName>
</protein>